<dbReference type="HOGENOM" id="CLU_062625_2_1_4"/>
<dbReference type="InterPro" id="IPR012842">
    <property type="entry name" value="T3SS_SctL/SctL2"/>
</dbReference>
<organism evidence="7 8">
    <name type="scientific">Bordetella pertussis (strain ATCC 9797 / DSM 5571 / CCUG 30873 / LMG 14455 / NCTC 10739 / 18323)</name>
    <dbReference type="NCBI Taxonomy" id="568706"/>
    <lineage>
        <taxon>Bacteria</taxon>
        <taxon>Pseudomonadati</taxon>
        <taxon>Pseudomonadota</taxon>
        <taxon>Betaproteobacteria</taxon>
        <taxon>Burkholderiales</taxon>
        <taxon>Alcaligenaceae</taxon>
        <taxon>Bordetella</taxon>
    </lineage>
</organism>
<dbReference type="AlphaFoldDB" id="A0A0T7CL86"/>
<dbReference type="eggNOG" id="COG1317">
    <property type="taxonomic scope" value="Bacteria"/>
</dbReference>
<evidence type="ECO:0000256" key="4">
    <source>
        <dbReference type="ARBA" id="ARBA00022927"/>
    </source>
</evidence>
<keyword evidence="8" id="KW-1185">Reference proteome</keyword>
<gene>
    <name evidence="7" type="primary">bscL</name>
    <name evidence="7" type="ordered locus">BN118_0821</name>
</gene>
<dbReference type="NCBIfam" id="TIGR02499">
    <property type="entry name" value="HrpE_YscL_not"/>
    <property type="match status" value="1"/>
</dbReference>
<keyword evidence="3" id="KW-0963">Cytoplasm</keyword>
<keyword evidence="4" id="KW-0653">Protein transport</keyword>
<accession>A0A0T7CL86</accession>
<evidence type="ECO:0000256" key="1">
    <source>
        <dbReference type="ARBA" id="ARBA00004496"/>
    </source>
</evidence>
<evidence type="ECO:0000313" key="8">
    <source>
        <dbReference type="Proteomes" id="UP000005250"/>
    </source>
</evidence>
<dbReference type="EMBL" id="HE965805">
    <property type="protein sequence ID" value="CCJ62246.1"/>
    <property type="molecule type" value="Genomic_DNA"/>
</dbReference>
<sequence length="212" mass="23798">MAFLVPRPSLIQAVRPGRADPATDVLRAEDYAELLSAAQIVAQAHRRAGEIVAEAREEFERERRRGYEEGRREALTDQAEKMIETVSRTIDYFAGIENEMIELVMSAVRKIVDGYDDRERTVIAVRNALAVVRNQRQMTLRLHPDEVDVLREGMNQLLAAYPGVGYLDLLPDARLAPGACILESEIGMVEASLEDQLCALRAAFERTFGRRG</sequence>
<evidence type="ECO:0000256" key="3">
    <source>
        <dbReference type="ARBA" id="ARBA00022490"/>
    </source>
</evidence>
<protein>
    <recommendedName>
        <fullName evidence="6">Type 3 secretion system stator protein</fullName>
    </recommendedName>
</protein>
<reference evidence="7 8" key="1">
    <citation type="journal article" date="2012" name="BMC Genomics">
        <title>Comparative genomics of the classical Bordetella subspecies: the evolution and exchange of virulence-associated diversity amongst closely related pathogens.</title>
        <authorList>
            <person name="Park J."/>
            <person name="Zhang Y."/>
            <person name="Buboltz A.M."/>
            <person name="Zhang X."/>
            <person name="Schuster S.C."/>
            <person name="Ahuja U."/>
            <person name="Liu M."/>
            <person name="Miller J.F."/>
            <person name="Sebaihia M."/>
            <person name="Bentley S.D."/>
            <person name="Parkhill J."/>
            <person name="Harvill E.T."/>
        </authorList>
    </citation>
    <scope>NUCLEOTIDE SEQUENCE [LARGE SCALE GENOMIC DNA]</scope>
    <source>
        <strain evidence="8">ATCC 9797 / DSM 5571 / CCUG 30873 / LMG 14455 / NCTC 10739 / 18323</strain>
    </source>
</reference>
<evidence type="ECO:0000256" key="2">
    <source>
        <dbReference type="ARBA" id="ARBA00022448"/>
    </source>
</evidence>
<evidence type="ECO:0000313" key="7">
    <source>
        <dbReference type="EMBL" id="CCJ62246.1"/>
    </source>
</evidence>
<comment type="subcellular location">
    <subcellularLocation>
        <location evidence="1">Cytoplasm</location>
    </subcellularLocation>
</comment>
<dbReference type="GO" id="GO:0030254">
    <property type="term" value="P:protein secretion by the type III secretion system"/>
    <property type="evidence" value="ECO:0007669"/>
    <property type="project" value="InterPro"/>
</dbReference>
<dbReference type="RefSeq" id="WP_010930820.1">
    <property type="nucleotide sequence ID" value="NC_018518.1"/>
</dbReference>
<dbReference type="NCBIfam" id="NF005392">
    <property type="entry name" value="PRK06937.1"/>
    <property type="match status" value="1"/>
</dbReference>
<dbReference type="Proteomes" id="UP000005250">
    <property type="component" value="Chromosome"/>
</dbReference>
<dbReference type="GeneID" id="69602144"/>
<dbReference type="KEGG" id="bper:BN118_0821"/>
<comment type="similarity">
    <text evidence="5">Belongs to the SctL stator family.</text>
</comment>
<dbReference type="InterPro" id="IPR051472">
    <property type="entry name" value="T3SS_Stator/FliH"/>
</dbReference>
<dbReference type="PANTHER" id="PTHR34982">
    <property type="entry name" value="YOP PROTEINS TRANSLOCATION PROTEIN L"/>
    <property type="match status" value="1"/>
</dbReference>
<dbReference type="Pfam" id="PF06635">
    <property type="entry name" value="T3SS_SCTL"/>
    <property type="match status" value="1"/>
</dbReference>
<evidence type="ECO:0000256" key="5">
    <source>
        <dbReference type="ARBA" id="ARBA00024335"/>
    </source>
</evidence>
<keyword evidence="2" id="KW-0813">Transport</keyword>
<dbReference type="PANTHER" id="PTHR34982:SF4">
    <property type="entry name" value="TYPE 3 SECRETION SYSTEM STATOR PROTEIN"/>
    <property type="match status" value="1"/>
</dbReference>
<evidence type="ECO:0000256" key="6">
    <source>
        <dbReference type="ARBA" id="ARBA00040494"/>
    </source>
</evidence>
<dbReference type="GO" id="GO:0005829">
    <property type="term" value="C:cytosol"/>
    <property type="evidence" value="ECO:0007669"/>
    <property type="project" value="TreeGrafter"/>
</dbReference>
<proteinExistence type="inferred from homology"/>
<name>A0A0T7CL86_BORP1</name>
<dbReference type="InterPro" id="IPR010586">
    <property type="entry name" value="T3SS_stator_protein"/>
</dbReference>